<organism evidence="1 2">
    <name type="scientific">Phytopseudomonas seleniipraecipitans</name>
    <dbReference type="NCBI Taxonomy" id="640205"/>
    <lineage>
        <taxon>Bacteria</taxon>
        <taxon>Pseudomonadati</taxon>
        <taxon>Pseudomonadota</taxon>
        <taxon>Gammaproteobacteria</taxon>
        <taxon>Pseudomonadales</taxon>
        <taxon>Pseudomonadaceae</taxon>
        <taxon>Phytopseudomonas</taxon>
    </lineage>
</organism>
<accession>A0A1G7MVF1</accession>
<gene>
    <name evidence="1" type="ORF">SAMN05216381_2034</name>
</gene>
<name>A0A1G7MVF1_9GAMM</name>
<dbReference type="Proteomes" id="UP000243378">
    <property type="component" value="Unassembled WGS sequence"/>
</dbReference>
<evidence type="ECO:0008006" key="3">
    <source>
        <dbReference type="Google" id="ProtNLM"/>
    </source>
</evidence>
<sequence>MTSPTPVIGIDVAKDSLSLFCAASGQAIEIGNDTRSI</sequence>
<proteinExistence type="predicted"/>
<dbReference type="AlphaFoldDB" id="A0A1G7MVF1"/>
<evidence type="ECO:0000313" key="1">
    <source>
        <dbReference type="EMBL" id="SDF65646.1"/>
    </source>
</evidence>
<feature type="non-terminal residue" evidence="1">
    <location>
        <position position="37"/>
    </location>
</feature>
<protein>
    <recommendedName>
        <fullName evidence="3">Transposase</fullName>
    </recommendedName>
</protein>
<dbReference type="EMBL" id="FNBM01000004">
    <property type="protein sequence ID" value="SDF65646.1"/>
    <property type="molecule type" value="Genomic_DNA"/>
</dbReference>
<reference evidence="1 2" key="1">
    <citation type="submission" date="2016-10" db="EMBL/GenBank/DDBJ databases">
        <authorList>
            <person name="de Groot N.N."/>
        </authorList>
    </citation>
    <scope>NUCLEOTIDE SEQUENCE [LARGE SCALE GENOMIC DNA]</scope>
    <source>
        <strain evidence="1 2">LMG 25475</strain>
    </source>
</reference>
<evidence type="ECO:0000313" key="2">
    <source>
        <dbReference type="Proteomes" id="UP000243378"/>
    </source>
</evidence>